<dbReference type="EMBL" id="BARU01040354">
    <property type="protein sequence ID" value="GAH77249.1"/>
    <property type="molecule type" value="Genomic_DNA"/>
</dbReference>
<protein>
    <recommendedName>
        <fullName evidence="2">Sortilin N-terminal domain-containing protein</fullName>
    </recommendedName>
</protein>
<dbReference type="AlphaFoldDB" id="X1JFZ0"/>
<accession>X1JFZ0</accession>
<organism evidence="1">
    <name type="scientific">marine sediment metagenome</name>
    <dbReference type="NCBI Taxonomy" id="412755"/>
    <lineage>
        <taxon>unclassified sequences</taxon>
        <taxon>metagenomes</taxon>
        <taxon>ecological metagenomes</taxon>
    </lineage>
</organism>
<feature type="non-terminal residue" evidence="1">
    <location>
        <position position="233"/>
    </location>
</feature>
<dbReference type="InterPro" id="IPR015943">
    <property type="entry name" value="WD40/YVTN_repeat-like_dom_sf"/>
</dbReference>
<dbReference type="SUPFAM" id="SSF110296">
    <property type="entry name" value="Oligoxyloglucan reducing end-specific cellobiohydrolase"/>
    <property type="match status" value="1"/>
</dbReference>
<comment type="caution">
    <text evidence="1">The sequence shown here is derived from an EMBL/GenBank/DDBJ whole genome shotgun (WGS) entry which is preliminary data.</text>
</comment>
<evidence type="ECO:0000313" key="1">
    <source>
        <dbReference type="EMBL" id="GAH77249.1"/>
    </source>
</evidence>
<feature type="non-terminal residue" evidence="1">
    <location>
        <position position="1"/>
    </location>
</feature>
<gene>
    <name evidence="1" type="ORF">S03H2_62396</name>
</gene>
<reference evidence="1" key="1">
    <citation type="journal article" date="2014" name="Front. Microbiol.">
        <title>High frequency of phylogenetically diverse reductive dehalogenase-homologous genes in deep subseafloor sedimentary metagenomes.</title>
        <authorList>
            <person name="Kawai M."/>
            <person name="Futagami T."/>
            <person name="Toyoda A."/>
            <person name="Takaki Y."/>
            <person name="Nishi S."/>
            <person name="Hori S."/>
            <person name="Arai W."/>
            <person name="Tsubouchi T."/>
            <person name="Morono Y."/>
            <person name="Uchiyama I."/>
            <person name="Ito T."/>
            <person name="Fujiyama A."/>
            <person name="Inagaki F."/>
            <person name="Takami H."/>
        </authorList>
    </citation>
    <scope>NUCLEOTIDE SEQUENCE</scope>
    <source>
        <strain evidence="1">Expedition CK06-06</strain>
    </source>
</reference>
<name>X1JFZ0_9ZZZZ</name>
<proteinExistence type="predicted"/>
<evidence type="ECO:0008006" key="2">
    <source>
        <dbReference type="Google" id="ProtNLM"/>
    </source>
</evidence>
<dbReference type="Gene3D" id="2.130.10.10">
    <property type="entry name" value="YVTN repeat-like/Quinoprotein amine dehydrogenase"/>
    <property type="match status" value="1"/>
</dbReference>
<sequence>LVYRTTDSGFSYSAGAVAGSQSLNSIVLSPNYEQDETILIGNTNGWIYWSSDNGTSFEPLPRDATSPPLTGSITVAFDPNFSNNDTVYAASSTADKGIYRFIIDTSTEWESIDSTLPSGGTLNQLIASTDGTLYAANSQTDGGIERSLNPTYSLGPTFETVTRGLSDSATLSGLWLIDNRLWSVDTADTKLLTFTDSSTSPVTLTSPTDALAGVGTLINYTIPNISLDWEAMS</sequence>